<feature type="domain" description="Chitin-binding type-1" evidence="10">
    <location>
        <begin position="456"/>
        <end position="500"/>
    </location>
</feature>
<accession>A0AAD5RXN1</accession>
<feature type="domain" description="Chitin-binding type-1" evidence="10">
    <location>
        <begin position="511"/>
        <end position="555"/>
    </location>
</feature>
<dbReference type="CDD" id="cd00035">
    <property type="entry name" value="ChtBD1"/>
    <property type="match status" value="1"/>
</dbReference>
<feature type="disulfide bond" evidence="8">
    <location>
        <begin position="390"/>
        <end position="405"/>
    </location>
</feature>
<feature type="disulfide bond" evidence="8">
    <location>
        <begin position="528"/>
        <end position="542"/>
    </location>
</feature>
<dbReference type="InterPro" id="IPR036861">
    <property type="entry name" value="Endochitinase-like_sf"/>
</dbReference>
<dbReference type="PANTHER" id="PTHR46471:SF2">
    <property type="entry name" value="CHITIN DEACETYLASE-RELATED"/>
    <property type="match status" value="1"/>
</dbReference>
<evidence type="ECO:0000256" key="2">
    <source>
        <dbReference type="ARBA" id="ARBA00022669"/>
    </source>
</evidence>
<keyword evidence="2 8" id="KW-0147">Chitin-binding</keyword>
<evidence type="ECO:0000256" key="6">
    <source>
        <dbReference type="ARBA" id="ARBA00023277"/>
    </source>
</evidence>
<evidence type="ECO:0000256" key="3">
    <source>
        <dbReference type="ARBA" id="ARBA00022723"/>
    </source>
</evidence>
<comment type="caution">
    <text evidence="8">Lacks conserved residue(s) required for the propagation of feature annotation.</text>
</comment>
<dbReference type="GO" id="GO:0016810">
    <property type="term" value="F:hydrolase activity, acting on carbon-nitrogen (but not peptide) bonds"/>
    <property type="evidence" value="ECO:0007669"/>
    <property type="project" value="InterPro"/>
</dbReference>
<dbReference type="InterPro" id="IPR001002">
    <property type="entry name" value="Chitin-bd_1"/>
</dbReference>
<comment type="caution">
    <text evidence="12">The sequence shown here is derived from an EMBL/GenBank/DDBJ whole genome shotgun (WGS) entry which is preliminary data.</text>
</comment>
<organism evidence="12 13">
    <name type="scientific">Zalerion maritima</name>
    <dbReference type="NCBI Taxonomy" id="339359"/>
    <lineage>
        <taxon>Eukaryota</taxon>
        <taxon>Fungi</taxon>
        <taxon>Dikarya</taxon>
        <taxon>Ascomycota</taxon>
        <taxon>Pezizomycotina</taxon>
        <taxon>Sordariomycetes</taxon>
        <taxon>Lulworthiomycetidae</taxon>
        <taxon>Lulworthiales</taxon>
        <taxon>Lulworthiaceae</taxon>
        <taxon>Zalerion</taxon>
    </lineage>
</organism>
<name>A0AAD5RXN1_9PEZI</name>
<evidence type="ECO:0000259" key="10">
    <source>
        <dbReference type="PROSITE" id="PS50941"/>
    </source>
</evidence>
<keyword evidence="5" id="KW-0378">Hydrolase</keyword>
<dbReference type="GO" id="GO:0005975">
    <property type="term" value="P:carbohydrate metabolic process"/>
    <property type="evidence" value="ECO:0007669"/>
    <property type="project" value="InterPro"/>
</dbReference>
<comment type="cofactor">
    <cofactor evidence="1">
        <name>Co(2+)</name>
        <dbReference type="ChEBI" id="CHEBI:48828"/>
    </cofactor>
</comment>
<keyword evidence="8" id="KW-1015">Disulfide bond</keyword>
<feature type="disulfide bond" evidence="8">
    <location>
        <begin position="404"/>
        <end position="418"/>
    </location>
</feature>
<dbReference type="SMART" id="SM00270">
    <property type="entry name" value="ChtBD1"/>
    <property type="match status" value="4"/>
</dbReference>
<feature type="disulfide bond" evidence="8">
    <location>
        <begin position="473"/>
        <end position="487"/>
    </location>
</feature>
<keyword evidence="6" id="KW-0119">Carbohydrate metabolism</keyword>
<feature type="disulfide bond" evidence="8">
    <location>
        <begin position="459"/>
        <end position="474"/>
    </location>
</feature>
<dbReference type="Proteomes" id="UP001201980">
    <property type="component" value="Unassembled WGS sequence"/>
</dbReference>
<feature type="domain" description="Chitin-binding type-1" evidence="10">
    <location>
        <begin position="387"/>
        <end position="431"/>
    </location>
</feature>
<dbReference type="PROSITE" id="PS50941">
    <property type="entry name" value="CHIT_BIND_I_2"/>
    <property type="match status" value="4"/>
</dbReference>
<evidence type="ECO:0000259" key="11">
    <source>
        <dbReference type="PROSITE" id="PS51677"/>
    </source>
</evidence>
<dbReference type="CDD" id="cd11618">
    <property type="entry name" value="ChtBD1_1"/>
    <property type="match status" value="3"/>
</dbReference>
<evidence type="ECO:0000313" key="13">
    <source>
        <dbReference type="Proteomes" id="UP001201980"/>
    </source>
</evidence>
<dbReference type="GO" id="GO:0046872">
    <property type="term" value="F:metal ion binding"/>
    <property type="evidence" value="ECO:0007669"/>
    <property type="project" value="UniProtKB-KW"/>
</dbReference>
<protein>
    <recommendedName>
        <fullName evidence="14">Glycoside hydrolase/deacetylase</fullName>
    </recommendedName>
</protein>
<dbReference type="CDD" id="cd10951">
    <property type="entry name" value="CE4_ClCDA_like"/>
    <property type="match status" value="1"/>
</dbReference>
<evidence type="ECO:0008006" key="14">
    <source>
        <dbReference type="Google" id="ProtNLM"/>
    </source>
</evidence>
<feature type="region of interest" description="Disordered" evidence="9">
    <location>
        <begin position="559"/>
        <end position="636"/>
    </location>
</feature>
<keyword evidence="13" id="KW-1185">Reference proteome</keyword>
<evidence type="ECO:0000256" key="5">
    <source>
        <dbReference type="ARBA" id="ARBA00022801"/>
    </source>
</evidence>
<keyword evidence="3" id="KW-0479">Metal-binding</keyword>
<evidence type="ECO:0000256" key="1">
    <source>
        <dbReference type="ARBA" id="ARBA00001941"/>
    </source>
</evidence>
<dbReference type="EMBL" id="JAKWBI020000036">
    <property type="protein sequence ID" value="KAJ2905196.1"/>
    <property type="molecule type" value="Genomic_DNA"/>
</dbReference>
<feature type="domain" description="Chitin-binding type-1" evidence="10">
    <location>
        <begin position="63"/>
        <end position="107"/>
    </location>
</feature>
<dbReference type="AlphaFoldDB" id="A0AAD5RXN1"/>
<dbReference type="GO" id="GO:0008061">
    <property type="term" value="F:chitin binding"/>
    <property type="evidence" value="ECO:0007669"/>
    <property type="project" value="UniProtKB-UniRule"/>
</dbReference>
<feature type="disulfide bond" evidence="8">
    <location>
        <begin position="514"/>
        <end position="529"/>
    </location>
</feature>
<dbReference type="SUPFAM" id="SSF57016">
    <property type="entry name" value="Plant lectins/antimicrobial peptides"/>
    <property type="match status" value="4"/>
</dbReference>
<evidence type="ECO:0000256" key="8">
    <source>
        <dbReference type="PROSITE-ProRule" id="PRU00261"/>
    </source>
</evidence>
<feature type="disulfide bond" evidence="8">
    <location>
        <begin position="78"/>
        <end position="92"/>
    </location>
</feature>
<evidence type="ECO:0000256" key="7">
    <source>
        <dbReference type="ARBA" id="ARBA00023285"/>
    </source>
</evidence>
<gene>
    <name evidence="12" type="ORF">MKZ38_006102</name>
</gene>
<evidence type="ECO:0000256" key="9">
    <source>
        <dbReference type="SAM" id="MobiDB-lite"/>
    </source>
</evidence>
<keyword evidence="7" id="KW-0170">Cobalt</keyword>
<feature type="domain" description="NodB homology" evidence="11">
    <location>
        <begin position="141"/>
        <end position="352"/>
    </location>
</feature>
<dbReference type="InterPro" id="IPR002509">
    <property type="entry name" value="NODB_dom"/>
</dbReference>
<evidence type="ECO:0000313" key="12">
    <source>
        <dbReference type="EMBL" id="KAJ2905196.1"/>
    </source>
</evidence>
<dbReference type="Pfam" id="PF01522">
    <property type="entry name" value="Polysacc_deac_1"/>
    <property type="match status" value="1"/>
</dbReference>
<dbReference type="PANTHER" id="PTHR46471">
    <property type="entry name" value="CHITIN DEACETYLASE"/>
    <property type="match status" value="1"/>
</dbReference>
<feature type="compositionally biased region" description="Low complexity" evidence="9">
    <location>
        <begin position="559"/>
        <end position="611"/>
    </location>
</feature>
<keyword evidence="4" id="KW-0732">Signal</keyword>
<dbReference type="SUPFAM" id="SSF88713">
    <property type="entry name" value="Glycoside hydrolase/deacetylase"/>
    <property type="match status" value="1"/>
</dbReference>
<dbReference type="InterPro" id="IPR011330">
    <property type="entry name" value="Glyco_hydro/deAcase_b/a-brl"/>
</dbReference>
<dbReference type="PROSITE" id="PS51677">
    <property type="entry name" value="NODB"/>
    <property type="match status" value="1"/>
</dbReference>
<sequence>MRYESIVAATLAGAATAHSIPGAPQMLGGRKALSSLKNLKRNNFGLSRHESEKRNVLEARADPDQCGPGVGSCADTDCCSAAGWCGTGEEYCAAPDCQQNYGPACDSNQQPSGVDTSGADRTHIGSVSYNGAGIYDCVTTGDIAITFDDGPYSYTSDLLDILDNYNATATFFITGNNLGKGMINDESTGYPAIINRMHNTGHQIASHTWSHQNSSQTSEEQWTKQMVWNEIALNDILGFFPTYMRYSATLDRMLFGFQEESPPYSICESQCQSVLSDLGYHIVYFDLDTEGYLHNTADEISETKDILDAALASSSPDSDAWLHIEHDIEYYVVYDFMEYMLQELIADGWNMVTVGECLGDAKDNWYRTVDGAYDDGNPDDDLSVSTDGTCGSGITCLGSEFGDCCSQNGWCGSTEDYCSTGCQSDYGDCDATATATATASSTADPTSTATGSVSTDGSCGSGITCLGSEFGDCCSQHSWCGSTDAYCGTGCQSDFGSCTSSDTGSDTVSTDGTCGDGVTCEGSEFGDCCSQYGWCGSTDGHCGDGCQTDFGTCSTSGLSTISSPASSTTTSSSLSTATTEDGTNDSTASTTSSTSVSDSASADESSATTDSPDVTSDVPSLTASGTSTTTPTSEPTETAIELVTSTNGKCGADAGMTCSGYAFGILPCCSSNNKCSLLACWGSGCQGDYGTCF</sequence>
<feature type="compositionally biased region" description="Polar residues" evidence="9">
    <location>
        <begin position="612"/>
        <end position="625"/>
    </location>
</feature>
<dbReference type="InterPro" id="IPR018371">
    <property type="entry name" value="Chitin-binding_1_CS"/>
</dbReference>
<proteinExistence type="predicted"/>
<evidence type="ECO:0000256" key="4">
    <source>
        <dbReference type="ARBA" id="ARBA00022729"/>
    </source>
</evidence>
<dbReference type="Gene3D" id="3.20.20.370">
    <property type="entry name" value="Glycoside hydrolase/deacetylase"/>
    <property type="match status" value="1"/>
</dbReference>
<feature type="disulfide bond" evidence="8">
    <location>
        <begin position="73"/>
        <end position="85"/>
    </location>
</feature>
<dbReference type="PROSITE" id="PS00026">
    <property type="entry name" value="CHIT_BIND_I_1"/>
    <property type="match status" value="1"/>
</dbReference>
<dbReference type="Gene3D" id="3.30.60.10">
    <property type="entry name" value="Endochitinase-like"/>
    <property type="match status" value="4"/>
</dbReference>
<reference evidence="12" key="1">
    <citation type="submission" date="2022-07" db="EMBL/GenBank/DDBJ databases">
        <title>Draft genome sequence of Zalerion maritima ATCC 34329, a (micro)plastics degrading marine fungus.</title>
        <authorList>
            <person name="Paco A."/>
            <person name="Goncalves M.F.M."/>
            <person name="Rocha-Santos T.A.P."/>
            <person name="Alves A."/>
        </authorList>
    </citation>
    <scope>NUCLEOTIDE SEQUENCE</scope>
    <source>
        <strain evidence="12">ATCC 34329</strain>
    </source>
</reference>
<feature type="compositionally biased region" description="Low complexity" evidence="9">
    <location>
        <begin position="626"/>
        <end position="636"/>
    </location>
</feature>